<keyword evidence="1" id="KW-0812">Transmembrane</keyword>
<keyword evidence="1" id="KW-0472">Membrane</keyword>
<keyword evidence="3" id="KW-1185">Reference proteome</keyword>
<reference evidence="2 3" key="1">
    <citation type="submission" date="2018-06" db="EMBL/GenBank/DDBJ databases">
        <title>Genome Sequence of the Brown Rot Fungal Pathogen Monilinia fructigena.</title>
        <authorList>
            <person name="Landi L."/>
            <person name="De Miccolis Angelini R.M."/>
            <person name="Pollastro S."/>
            <person name="Abate D."/>
            <person name="Faretra F."/>
            <person name="Romanazzi G."/>
        </authorList>
    </citation>
    <scope>NUCLEOTIDE SEQUENCE [LARGE SCALE GENOMIC DNA]</scope>
    <source>
        <strain evidence="2 3">Mfrg269</strain>
    </source>
</reference>
<keyword evidence="1" id="KW-1133">Transmembrane helix</keyword>
<evidence type="ECO:0000256" key="1">
    <source>
        <dbReference type="SAM" id="Phobius"/>
    </source>
</evidence>
<gene>
    <name evidence="2" type="ORF">DID88_001102</name>
</gene>
<organism evidence="2 3">
    <name type="scientific">Monilinia fructigena</name>
    <dbReference type="NCBI Taxonomy" id="38457"/>
    <lineage>
        <taxon>Eukaryota</taxon>
        <taxon>Fungi</taxon>
        <taxon>Dikarya</taxon>
        <taxon>Ascomycota</taxon>
        <taxon>Pezizomycotina</taxon>
        <taxon>Leotiomycetes</taxon>
        <taxon>Helotiales</taxon>
        <taxon>Sclerotiniaceae</taxon>
        <taxon>Monilinia</taxon>
    </lineage>
</organism>
<evidence type="ECO:0000313" key="2">
    <source>
        <dbReference type="EMBL" id="RAL65537.1"/>
    </source>
</evidence>
<dbReference type="Proteomes" id="UP000249056">
    <property type="component" value="Unassembled WGS sequence"/>
</dbReference>
<dbReference type="AlphaFoldDB" id="A0A395IZ48"/>
<dbReference type="EMBL" id="QKRW01000010">
    <property type="protein sequence ID" value="RAL65537.1"/>
    <property type="molecule type" value="Genomic_DNA"/>
</dbReference>
<sequence>MSQDGVGNQQAQYSSIHSFIYSSIHLFIYSSILLFFYSSIHPSESIHPPIHPYPSPSPILSLPILLSTLTISLTFCIIDTHTRVNVFEWKIVIHSDSLSPLWSSLKKTQQHNIPHTHIHTLPHTLPQTYIHTYTHIHTYIHTYVHTHTSLTCIFQSNPLIP</sequence>
<proteinExistence type="predicted"/>
<feature type="transmembrane region" description="Helical" evidence="1">
    <location>
        <begin position="60"/>
        <end position="78"/>
    </location>
</feature>
<accession>A0A395IZ48</accession>
<protein>
    <submittedName>
        <fullName evidence="2">Uncharacterized protein</fullName>
    </submittedName>
</protein>
<feature type="transmembrane region" description="Helical" evidence="1">
    <location>
        <begin position="19"/>
        <end position="40"/>
    </location>
</feature>
<name>A0A395IZ48_9HELO</name>
<evidence type="ECO:0000313" key="3">
    <source>
        <dbReference type="Proteomes" id="UP000249056"/>
    </source>
</evidence>
<comment type="caution">
    <text evidence="2">The sequence shown here is derived from an EMBL/GenBank/DDBJ whole genome shotgun (WGS) entry which is preliminary data.</text>
</comment>